<protein>
    <submittedName>
        <fullName evidence="3">Survival motor neuron protein</fullName>
    </submittedName>
</protein>
<dbReference type="Pfam" id="PF20636">
    <property type="entry name" value="SMN_G2-BD"/>
    <property type="match status" value="1"/>
</dbReference>
<feature type="domain" description="Survival Motor Neuron Gemin2-binding" evidence="2">
    <location>
        <begin position="1"/>
        <end position="28"/>
    </location>
</feature>
<dbReference type="PANTHER" id="PTHR39267:SF1">
    <property type="entry name" value="SURVIVAL MOTOR NEURON PROTEIN"/>
    <property type="match status" value="1"/>
</dbReference>
<feature type="non-terminal residue" evidence="3">
    <location>
        <position position="1"/>
    </location>
</feature>
<organism evidence="3 4">
    <name type="scientific">Cricetulus griseus</name>
    <name type="common">Chinese hamster</name>
    <name type="synonym">Cricetulus barabensis griseus</name>
    <dbReference type="NCBI Taxonomy" id="10029"/>
    <lineage>
        <taxon>Eukaryota</taxon>
        <taxon>Metazoa</taxon>
        <taxon>Chordata</taxon>
        <taxon>Craniata</taxon>
        <taxon>Vertebrata</taxon>
        <taxon>Euteleostomi</taxon>
        <taxon>Mammalia</taxon>
        <taxon>Eutheria</taxon>
        <taxon>Euarchontoglires</taxon>
        <taxon>Glires</taxon>
        <taxon>Rodentia</taxon>
        <taxon>Myomorpha</taxon>
        <taxon>Muroidea</taxon>
        <taxon>Cricetidae</taxon>
        <taxon>Cricetinae</taxon>
        <taxon>Cricetulus</taxon>
    </lineage>
</organism>
<dbReference type="EMBL" id="KE668079">
    <property type="protein sequence ID" value="ERE84291.1"/>
    <property type="molecule type" value="Genomic_DNA"/>
</dbReference>
<dbReference type="PANTHER" id="PTHR39267">
    <property type="entry name" value="SURVIVAL MOTOR NEURON-LIKE PROTEIN 1"/>
    <property type="match status" value="1"/>
</dbReference>
<name>A0A061IIT1_CRIGR</name>
<proteinExistence type="predicted"/>
<sequence>SDDSDIWDDTALIKAYDKAVASFKHALKNGDICETSDKPKGTARRKPAKKNKNQKKNATTPLKQ</sequence>
<accession>A0A061IIT1</accession>
<feature type="compositionally biased region" description="Basic residues" evidence="1">
    <location>
        <begin position="41"/>
        <end position="55"/>
    </location>
</feature>
<evidence type="ECO:0000313" key="4">
    <source>
        <dbReference type="Proteomes" id="UP000030759"/>
    </source>
</evidence>
<evidence type="ECO:0000256" key="1">
    <source>
        <dbReference type="SAM" id="MobiDB-lite"/>
    </source>
</evidence>
<reference evidence="4" key="1">
    <citation type="journal article" date="2013" name="Nat. Biotechnol.">
        <title>Chinese hamster genome sequenced from sorted chromosomes.</title>
        <authorList>
            <person name="Brinkrolf K."/>
            <person name="Rupp O."/>
            <person name="Laux H."/>
            <person name="Kollin F."/>
            <person name="Ernst W."/>
            <person name="Linke B."/>
            <person name="Kofler R."/>
            <person name="Romand S."/>
            <person name="Hesse F."/>
            <person name="Budach W.E."/>
            <person name="Galosy S."/>
            <person name="Muller D."/>
            <person name="Noll T."/>
            <person name="Wienberg J."/>
            <person name="Jostock T."/>
            <person name="Leonard M."/>
            <person name="Grillari J."/>
            <person name="Tauch A."/>
            <person name="Goesmann A."/>
            <person name="Helk B."/>
            <person name="Mott J.E."/>
            <person name="Puhler A."/>
            <person name="Borth N."/>
        </authorList>
    </citation>
    <scope>NUCLEOTIDE SEQUENCE [LARGE SCALE GENOMIC DNA]</scope>
    <source>
        <strain evidence="4">17A/GY</strain>
    </source>
</reference>
<evidence type="ECO:0000313" key="3">
    <source>
        <dbReference type="EMBL" id="ERE84291.1"/>
    </source>
</evidence>
<dbReference type="InterPro" id="IPR049481">
    <property type="entry name" value="SMN_G2-BD"/>
</dbReference>
<feature type="non-terminal residue" evidence="3">
    <location>
        <position position="64"/>
    </location>
</feature>
<gene>
    <name evidence="3" type="ORF">H671_2g6085</name>
</gene>
<dbReference type="InterPro" id="IPR040424">
    <property type="entry name" value="Smn1"/>
</dbReference>
<evidence type="ECO:0000259" key="2">
    <source>
        <dbReference type="Pfam" id="PF20636"/>
    </source>
</evidence>
<dbReference type="CDD" id="cd22851">
    <property type="entry name" value="SMN_N"/>
    <property type="match status" value="1"/>
</dbReference>
<dbReference type="AlphaFoldDB" id="A0A061IIT1"/>
<feature type="region of interest" description="Disordered" evidence="1">
    <location>
        <begin position="31"/>
        <end position="64"/>
    </location>
</feature>
<dbReference type="Proteomes" id="UP000030759">
    <property type="component" value="Unassembled WGS sequence"/>
</dbReference>